<evidence type="ECO:0000256" key="4">
    <source>
        <dbReference type="ARBA" id="ARBA00022692"/>
    </source>
</evidence>
<protein>
    <submittedName>
        <fullName evidence="15">SusC/RagA family TonB-linked outer membrane protein</fullName>
    </submittedName>
</protein>
<dbReference type="EMBL" id="MDJD01000054">
    <property type="protein sequence ID" value="OEJ99289.1"/>
    <property type="molecule type" value="Genomic_DNA"/>
</dbReference>
<dbReference type="PANTHER" id="PTHR30069:SF29">
    <property type="entry name" value="HEMOGLOBIN AND HEMOGLOBIN-HAPTOGLOBIN-BINDING PROTEIN 1-RELATED"/>
    <property type="match status" value="1"/>
</dbReference>
<dbReference type="AlphaFoldDB" id="A0A1E5SJI0"/>
<accession>A0A1E5SJI0</accession>
<reference evidence="15 16" key="1">
    <citation type="submission" date="2016-05" db="EMBL/GenBank/DDBJ databases">
        <title>Draft Genome Sequence of Algibacter sp. Strain SK-16 Isolated from the Surface Water of Aburatsubo Inlet.</title>
        <authorList>
            <person name="Wong S.-K."/>
            <person name="Yoshizawa S."/>
            <person name="Nakajima Y."/>
            <person name="Ogura Y."/>
            <person name="Tetsuya H."/>
            <person name="Hamasaki K."/>
        </authorList>
    </citation>
    <scope>NUCLEOTIDE SEQUENCE [LARGE SCALE GENOMIC DNA]</scope>
    <source>
        <strain evidence="15 16">SK-16</strain>
    </source>
</reference>
<keyword evidence="4 10" id="KW-0812">Transmembrane</keyword>
<dbReference type="InterPro" id="IPR023996">
    <property type="entry name" value="TonB-dep_OMP_SusC/RagA"/>
</dbReference>
<feature type="chain" id="PRO_5009185063" evidence="12">
    <location>
        <begin position="23"/>
        <end position="1084"/>
    </location>
</feature>
<keyword evidence="5 12" id="KW-0732">Signal</keyword>
<dbReference type="Gene3D" id="2.60.40.1120">
    <property type="entry name" value="Carboxypeptidase-like, regulatory domain"/>
    <property type="match status" value="1"/>
</dbReference>
<comment type="caution">
    <text evidence="15">The sequence shown here is derived from an EMBL/GenBank/DDBJ whole genome shotgun (WGS) entry which is preliminary data.</text>
</comment>
<evidence type="ECO:0000256" key="9">
    <source>
        <dbReference type="ARBA" id="ARBA00023237"/>
    </source>
</evidence>
<evidence type="ECO:0000256" key="12">
    <source>
        <dbReference type="SAM" id="SignalP"/>
    </source>
</evidence>
<dbReference type="GO" id="GO:0044718">
    <property type="term" value="P:siderophore transmembrane transport"/>
    <property type="evidence" value="ECO:0007669"/>
    <property type="project" value="TreeGrafter"/>
</dbReference>
<evidence type="ECO:0000256" key="3">
    <source>
        <dbReference type="ARBA" id="ARBA00022452"/>
    </source>
</evidence>
<dbReference type="InterPro" id="IPR036942">
    <property type="entry name" value="Beta-barrel_TonB_sf"/>
</dbReference>
<organism evidence="15 16">
    <name type="scientific">Flavivirga aquatica</name>
    <dbReference type="NCBI Taxonomy" id="1849968"/>
    <lineage>
        <taxon>Bacteria</taxon>
        <taxon>Pseudomonadati</taxon>
        <taxon>Bacteroidota</taxon>
        <taxon>Flavobacteriia</taxon>
        <taxon>Flavobacteriales</taxon>
        <taxon>Flavobacteriaceae</taxon>
        <taxon>Flavivirga</taxon>
    </lineage>
</organism>
<dbReference type="FunFam" id="2.60.40.1120:FF:000003">
    <property type="entry name" value="Outer membrane protein Omp121"/>
    <property type="match status" value="1"/>
</dbReference>
<dbReference type="Pfam" id="PF00593">
    <property type="entry name" value="TonB_dep_Rec_b-barrel"/>
    <property type="match status" value="1"/>
</dbReference>
<feature type="domain" description="TonB-dependent receptor plug" evidence="14">
    <location>
        <begin position="116"/>
        <end position="239"/>
    </location>
</feature>
<keyword evidence="6 11" id="KW-0798">TonB box</keyword>
<name>A0A1E5SJI0_9FLAO</name>
<evidence type="ECO:0000256" key="1">
    <source>
        <dbReference type="ARBA" id="ARBA00004571"/>
    </source>
</evidence>
<evidence type="ECO:0000259" key="13">
    <source>
        <dbReference type="Pfam" id="PF00593"/>
    </source>
</evidence>
<dbReference type="RefSeq" id="WP_069831965.1">
    <property type="nucleotide sequence ID" value="NZ_MDJD01000054.1"/>
</dbReference>
<keyword evidence="7 10" id="KW-0472">Membrane</keyword>
<feature type="signal peptide" evidence="12">
    <location>
        <begin position="1"/>
        <end position="22"/>
    </location>
</feature>
<comment type="similarity">
    <text evidence="10 11">Belongs to the TonB-dependent receptor family.</text>
</comment>
<dbReference type="Pfam" id="PF07715">
    <property type="entry name" value="Plug"/>
    <property type="match status" value="1"/>
</dbReference>
<proteinExistence type="inferred from homology"/>
<dbReference type="PROSITE" id="PS52016">
    <property type="entry name" value="TONB_DEPENDENT_REC_3"/>
    <property type="match status" value="1"/>
</dbReference>
<keyword evidence="9 10" id="KW-0998">Cell outer membrane</keyword>
<evidence type="ECO:0000313" key="16">
    <source>
        <dbReference type="Proteomes" id="UP000095713"/>
    </source>
</evidence>
<dbReference type="InterPro" id="IPR012910">
    <property type="entry name" value="Plug_dom"/>
</dbReference>
<keyword evidence="2 10" id="KW-0813">Transport</keyword>
<dbReference type="Gene3D" id="2.40.170.20">
    <property type="entry name" value="TonB-dependent receptor, beta-barrel domain"/>
    <property type="match status" value="1"/>
</dbReference>
<dbReference type="OrthoDB" id="9768177at2"/>
<feature type="domain" description="TonB-dependent receptor-like beta-barrel" evidence="13">
    <location>
        <begin position="460"/>
        <end position="952"/>
    </location>
</feature>
<dbReference type="InterPro" id="IPR037066">
    <property type="entry name" value="Plug_dom_sf"/>
</dbReference>
<dbReference type="Proteomes" id="UP000095713">
    <property type="component" value="Unassembled WGS sequence"/>
</dbReference>
<dbReference type="Gene3D" id="2.170.130.10">
    <property type="entry name" value="TonB-dependent receptor, plug domain"/>
    <property type="match status" value="1"/>
</dbReference>
<dbReference type="InterPro" id="IPR008969">
    <property type="entry name" value="CarboxyPept-like_regulatory"/>
</dbReference>
<dbReference type="SUPFAM" id="SSF56935">
    <property type="entry name" value="Porins"/>
    <property type="match status" value="1"/>
</dbReference>
<dbReference type="SUPFAM" id="SSF49464">
    <property type="entry name" value="Carboxypeptidase regulatory domain-like"/>
    <property type="match status" value="1"/>
</dbReference>
<evidence type="ECO:0000256" key="6">
    <source>
        <dbReference type="ARBA" id="ARBA00023077"/>
    </source>
</evidence>
<dbReference type="InterPro" id="IPR000531">
    <property type="entry name" value="Beta-barrel_TonB"/>
</dbReference>
<sequence length="1084" mass="117814">MKTKFSGMLTLFIAFVVQISFAQEKTISGTVIDNSGLPLPGATIIIKDTSSGTSSDFDGKYSISAKQGATLVFSFVGYTTQEVPIGASNTLNVTLTEDAESLEEIVVTAQGIKREKKSLGYAVSTVKQESIQERAEGDIARVLSGKLAGVNITSSNGISGSGTNIIIRGFNSITGSNQPLFVVDGVPFGSDTNNQSSFLDGQGESSRFLDLDPNSIENISVLKGLSATVLYGNKGSNGVILITTKNASSGDLTKKTEVSISQSAFVSNAILPKYQNNYGGGFHQGFGFFFSNWGSRFDRTDDDGIGNALQYTGNDAANGNAILLHPFNFIGDQSLVTGYENLLTQPYEYKAYANNVKDFFRTGYVTSTSINVRGGSENANFNANYGRLEDEGITRGNKLVRNTFSIGGNAKLSNKFSVNGVFNFSRTDFKAPPVSASTGSGAAFDGTSVFGDILYTPRSVDLTNIPFQTVDGRSLYYRSGNDLQNPYWTVENAKVVQVTDRFFSNMGITFALNDWSNISYRLGLDTYTELNSYGQNKGGIDGDPTGLLRTISVRSTIWDNTLSWIANRELSENLKLSINTGINSRRDTFVQDGIESTGQLVFGVLEHFNFTTASSENSFVDTNPALAFKDEQNQLGVFADITLDFKNYLFFNAVARNDWYSTLETKNNSILYPGASVSFIPTAAFDNLKGDALNYLKARAAYGSSASTALPFNTRNKLRISSRDLFDINGNVISSNSVDNNLGNPDLKPERLEEFEIGIDSRFFNRLNFNLSIYQKTTTDVLNDIPLDDATGNDNILFNIGEIQTEGIEIDYDLDIIKSSSQGLALNIAGNFSAYESTVTKLIDGVDNIPLTDFVIGEAANFAVEGRPYGVLLGTTVLRDANGNRIVGNNGRYLLNNQRVEIGDPNPDWTSSLIPTIKYKGFKLSAQLQYRHGGDIYSNTAAALLGRGVVDANTPLCRECNYVLPGVLQNGNPNNIAITATNLQYHTYFADGINEHSIFDGSTIRLQEASLSYSLSKKQLERTPFGNLTFTLSGNNLWFKALHFPDDVNYDTNSASTGVGNGQGIDFISGPSSRRYGFSVKATF</sequence>
<dbReference type="NCBIfam" id="TIGR04056">
    <property type="entry name" value="OMP_RagA_SusC"/>
    <property type="match status" value="1"/>
</dbReference>
<keyword evidence="8" id="KW-0675">Receptor</keyword>
<dbReference type="STRING" id="1849968.A8C32_08970"/>
<evidence type="ECO:0000256" key="7">
    <source>
        <dbReference type="ARBA" id="ARBA00023136"/>
    </source>
</evidence>
<dbReference type="InterPro" id="IPR039426">
    <property type="entry name" value="TonB-dep_rcpt-like"/>
</dbReference>
<evidence type="ECO:0000256" key="2">
    <source>
        <dbReference type="ARBA" id="ARBA00022448"/>
    </source>
</evidence>
<evidence type="ECO:0000256" key="5">
    <source>
        <dbReference type="ARBA" id="ARBA00022729"/>
    </source>
</evidence>
<keyword evidence="3 10" id="KW-1134">Transmembrane beta strand</keyword>
<dbReference type="GO" id="GO:0015344">
    <property type="term" value="F:siderophore uptake transmembrane transporter activity"/>
    <property type="evidence" value="ECO:0007669"/>
    <property type="project" value="TreeGrafter"/>
</dbReference>
<evidence type="ECO:0000259" key="14">
    <source>
        <dbReference type="Pfam" id="PF07715"/>
    </source>
</evidence>
<comment type="subcellular location">
    <subcellularLocation>
        <location evidence="1 10">Cell outer membrane</location>
        <topology evidence="1 10">Multi-pass membrane protein</topology>
    </subcellularLocation>
</comment>
<dbReference type="PANTHER" id="PTHR30069">
    <property type="entry name" value="TONB-DEPENDENT OUTER MEMBRANE RECEPTOR"/>
    <property type="match status" value="1"/>
</dbReference>
<evidence type="ECO:0000313" key="15">
    <source>
        <dbReference type="EMBL" id="OEJ99289.1"/>
    </source>
</evidence>
<evidence type="ECO:0000256" key="8">
    <source>
        <dbReference type="ARBA" id="ARBA00023170"/>
    </source>
</evidence>
<dbReference type="GO" id="GO:0009279">
    <property type="term" value="C:cell outer membrane"/>
    <property type="evidence" value="ECO:0007669"/>
    <property type="project" value="UniProtKB-SubCell"/>
</dbReference>
<dbReference type="Pfam" id="PF13715">
    <property type="entry name" value="CarbopepD_reg_2"/>
    <property type="match status" value="1"/>
</dbReference>
<evidence type="ECO:0000256" key="11">
    <source>
        <dbReference type="RuleBase" id="RU003357"/>
    </source>
</evidence>
<gene>
    <name evidence="15" type="ORF">A8C32_08970</name>
</gene>
<evidence type="ECO:0000256" key="10">
    <source>
        <dbReference type="PROSITE-ProRule" id="PRU01360"/>
    </source>
</evidence>
<keyword evidence="16" id="KW-1185">Reference proteome</keyword>